<evidence type="ECO:0000313" key="1">
    <source>
        <dbReference type="EMBL" id="OHA12860.1"/>
    </source>
</evidence>
<organism evidence="1 2">
    <name type="scientific">Candidatus Tagabacteria bacterium RIFCSPLOWO2_01_FULL_39_11</name>
    <dbReference type="NCBI Taxonomy" id="1802295"/>
    <lineage>
        <taxon>Bacteria</taxon>
        <taxon>Candidatus Tagaibacteriota</taxon>
    </lineage>
</organism>
<proteinExistence type="predicted"/>
<gene>
    <name evidence="1" type="ORF">A2909_00175</name>
</gene>
<comment type="caution">
    <text evidence="1">The sequence shown here is derived from an EMBL/GenBank/DDBJ whole genome shotgun (WGS) entry which is preliminary data.</text>
</comment>
<dbReference type="EMBL" id="MHQZ01000046">
    <property type="protein sequence ID" value="OHA12860.1"/>
    <property type="molecule type" value="Genomic_DNA"/>
</dbReference>
<reference evidence="1 2" key="1">
    <citation type="journal article" date="2016" name="Nat. Commun.">
        <title>Thousands of microbial genomes shed light on interconnected biogeochemical processes in an aquifer system.</title>
        <authorList>
            <person name="Anantharaman K."/>
            <person name="Brown C.T."/>
            <person name="Hug L.A."/>
            <person name="Sharon I."/>
            <person name="Castelle C.J."/>
            <person name="Probst A.J."/>
            <person name="Thomas B.C."/>
            <person name="Singh A."/>
            <person name="Wilkins M.J."/>
            <person name="Karaoz U."/>
            <person name="Brodie E.L."/>
            <person name="Williams K.H."/>
            <person name="Hubbard S.S."/>
            <person name="Banfield J.F."/>
        </authorList>
    </citation>
    <scope>NUCLEOTIDE SEQUENCE [LARGE SCALE GENOMIC DNA]</scope>
</reference>
<protein>
    <submittedName>
        <fullName evidence="1">Uncharacterized protein</fullName>
    </submittedName>
</protein>
<evidence type="ECO:0000313" key="2">
    <source>
        <dbReference type="Proteomes" id="UP000178302"/>
    </source>
</evidence>
<dbReference type="Proteomes" id="UP000178302">
    <property type="component" value="Unassembled WGS sequence"/>
</dbReference>
<accession>A0A1G2LMI4</accession>
<dbReference type="AlphaFoldDB" id="A0A1G2LMI4"/>
<name>A0A1G2LMI4_9BACT</name>
<sequence>MYKLILGLWNGGIEPMTTRTKWILFPRYVIKKNETQDISMFLQPKNVNPRHDQETLIYLQSSGKDLAKFLSNFPKFHP</sequence>